<proteinExistence type="predicted"/>
<dbReference type="InterPro" id="IPR036390">
    <property type="entry name" value="WH_DNA-bd_sf"/>
</dbReference>
<dbReference type="SUPFAM" id="SSF46785">
    <property type="entry name" value="Winged helix' DNA-binding domain"/>
    <property type="match status" value="1"/>
</dbReference>
<accession>A0AAU8GQ91</accession>
<name>A0AAU8GQ91_9VIRU</name>
<sequence length="88" mass="9590">MTVQETSRDAYDSIQPDLGAKQREVLDALKMLGPLCNADLSELLGWPINSVTPRVRELVQRGRVVEAHRGPGGATGRTVIFWSATTKG</sequence>
<evidence type="ECO:0000313" key="1">
    <source>
        <dbReference type="EMBL" id="XCH43664.1"/>
    </source>
</evidence>
<protein>
    <recommendedName>
        <fullName evidence="2">Helix-turn-helix DNA binding domain protein</fullName>
    </recommendedName>
</protein>
<organism evidence="1">
    <name type="scientific">Mycobacterium phage Pharb</name>
    <dbReference type="NCBI Taxonomy" id="3136626"/>
    <lineage>
        <taxon>Viruses</taxon>
    </lineage>
</organism>
<dbReference type="InterPro" id="IPR036388">
    <property type="entry name" value="WH-like_DNA-bd_sf"/>
</dbReference>
<reference evidence="1" key="1">
    <citation type="submission" date="2024-04" db="EMBL/GenBank/DDBJ databases">
        <authorList>
            <person name="Bains C."/>
            <person name="Hallett B."/>
            <person name="Lee H."/>
            <person name="Redzematovic E."/>
            <person name="Hutchison K.W."/>
            <person name="Molloy S.D."/>
            <person name="Viland M.D."/>
            <person name="Lewis C.M."/>
            <person name="Garlena R.A."/>
            <person name="Russell D.A."/>
            <person name="Jacobs-Sera D."/>
            <person name="Hatfull G.F."/>
        </authorList>
    </citation>
    <scope>NUCLEOTIDE SEQUENCE</scope>
</reference>
<dbReference type="Gene3D" id="1.10.10.10">
    <property type="entry name" value="Winged helix-like DNA-binding domain superfamily/Winged helix DNA-binding domain"/>
    <property type="match status" value="1"/>
</dbReference>
<evidence type="ECO:0008006" key="2">
    <source>
        <dbReference type="Google" id="ProtNLM"/>
    </source>
</evidence>
<dbReference type="EMBL" id="PP750966">
    <property type="protein sequence ID" value="XCH43664.1"/>
    <property type="molecule type" value="Genomic_DNA"/>
</dbReference>
<gene>
    <name evidence="1" type="primary">55</name>
    <name evidence="1" type="ORF">SEA_PHARB_55</name>
</gene>